<dbReference type="FunFam" id="3.50.50.60:FF:000034">
    <property type="entry name" value="sulfide:quinone oxidoreductase, mitochondrial"/>
    <property type="match status" value="1"/>
</dbReference>
<dbReference type="PANTHER" id="PTHR10632">
    <property type="entry name" value="SULFIDE:QUINONE OXIDOREDUCTASE"/>
    <property type="match status" value="1"/>
</dbReference>
<sequence length="438" mass="49597">MVISTIKPVEISDKVTLPTVTKTLNYQIVIIGAGAAGITTASLLFNQNHFLDIAIIDPSDKHYYQPGWTLTGGGVFQIEDTVRNQRDVIPQDATWIKDKVIHLDPDHNQVLTQAGFLVRYDYLIVCPGIQIDWHLISGLKEALGKEGVTTNYSPRYAPYTWELIRNFKGGNALFTFPNTPIKCGGAPQKVMYMADDTFRLKWGVRQRTNVMFFSPGNRMFSVPEYSHLLENVIKEREINVQFRHNLKAIIAETKTALFDILDNNGNVIDQVSYPYDMIHVAPPQSAPDFIKHSPLAVPNNPYGWVDIDAYTLQHKRYPNVFSLGDASSLPTSKTAAAIRKQAPVVAKNLLALMASKPLISQYDGYTCCPLITGYDRTIMAEFNGYNTTVISSFPLNPVKERAIMWTMKVTALPWIYWNRMLTGDRFEGEYIKFMQWKK</sequence>
<evidence type="ECO:0000256" key="2">
    <source>
        <dbReference type="ARBA" id="ARBA00022630"/>
    </source>
</evidence>
<evidence type="ECO:0000256" key="1">
    <source>
        <dbReference type="ARBA" id="ARBA00001974"/>
    </source>
</evidence>
<name>A0A1J1LN77_9CYAN</name>
<keyword evidence="9" id="KW-1185">Reference proteome</keyword>
<dbReference type="OrthoDB" id="9805710at2"/>
<evidence type="ECO:0000256" key="6">
    <source>
        <dbReference type="ARBA" id="ARBA00023002"/>
    </source>
</evidence>
<dbReference type="InterPro" id="IPR023753">
    <property type="entry name" value="FAD/NAD-binding_dom"/>
</dbReference>
<reference evidence="9" key="1">
    <citation type="submission" date="2015-10" db="EMBL/GenBank/DDBJ databases">
        <authorList>
            <person name="Regsiter A."/>
            <person name="william w."/>
        </authorList>
    </citation>
    <scope>NUCLEOTIDE SEQUENCE [LARGE SCALE GENOMIC DNA]</scope>
</reference>
<feature type="domain" description="FAD/NAD(P)-binding" evidence="7">
    <location>
        <begin position="26"/>
        <end position="143"/>
    </location>
</feature>
<dbReference type="GO" id="GO:0071949">
    <property type="term" value="F:FAD binding"/>
    <property type="evidence" value="ECO:0007669"/>
    <property type="project" value="TreeGrafter"/>
</dbReference>
<dbReference type="Proteomes" id="UP000184315">
    <property type="component" value="Unassembled WGS sequence"/>
</dbReference>
<dbReference type="SUPFAM" id="SSF51905">
    <property type="entry name" value="FAD/NAD(P)-binding domain"/>
    <property type="match status" value="2"/>
</dbReference>
<comment type="cofactor">
    <cofactor evidence="1">
        <name>FAD</name>
        <dbReference type="ChEBI" id="CHEBI:57692"/>
    </cofactor>
</comment>
<evidence type="ECO:0000313" key="9">
    <source>
        <dbReference type="Proteomes" id="UP000184315"/>
    </source>
</evidence>
<evidence type="ECO:0000256" key="5">
    <source>
        <dbReference type="ARBA" id="ARBA00022946"/>
    </source>
</evidence>
<keyword evidence="4" id="KW-0274">FAD</keyword>
<dbReference type="RefSeq" id="WP_072720539.1">
    <property type="nucleotide sequence ID" value="NZ_LN889812.1"/>
</dbReference>
<evidence type="ECO:0000259" key="7">
    <source>
        <dbReference type="Pfam" id="PF07992"/>
    </source>
</evidence>
<dbReference type="GO" id="GO:0048038">
    <property type="term" value="F:quinone binding"/>
    <property type="evidence" value="ECO:0007669"/>
    <property type="project" value="UniProtKB-KW"/>
</dbReference>
<dbReference type="EC" id="1.-.-.-" evidence="8"/>
<dbReference type="PANTHER" id="PTHR10632:SF2">
    <property type="entry name" value="SULFIDE:QUINONE OXIDOREDUCTASE, MITOCHONDRIAL"/>
    <property type="match status" value="1"/>
</dbReference>
<dbReference type="InterPro" id="IPR015904">
    <property type="entry name" value="Sulphide_quinone_reductase"/>
</dbReference>
<gene>
    <name evidence="8" type="primary">Sqrdl</name>
    <name evidence="8" type="ORF">PL9214640036</name>
</gene>
<dbReference type="AlphaFoldDB" id="A0A1J1LN77"/>
<evidence type="ECO:0000256" key="3">
    <source>
        <dbReference type="ARBA" id="ARBA00022719"/>
    </source>
</evidence>
<organism evidence="8 9">
    <name type="scientific">Planktothrix tepida PCC 9214</name>
    <dbReference type="NCBI Taxonomy" id="671072"/>
    <lineage>
        <taxon>Bacteria</taxon>
        <taxon>Bacillati</taxon>
        <taxon>Cyanobacteriota</taxon>
        <taxon>Cyanophyceae</taxon>
        <taxon>Oscillatoriophycideae</taxon>
        <taxon>Oscillatoriales</taxon>
        <taxon>Microcoleaceae</taxon>
        <taxon>Planktothrix</taxon>
    </lineage>
</organism>
<dbReference type="InterPro" id="IPR036188">
    <property type="entry name" value="FAD/NAD-bd_sf"/>
</dbReference>
<proteinExistence type="predicted"/>
<keyword evidence="6 8" id="KW-0560">Oxidoreductase</keyword>
<dbReference type="EMBL" id="CZDF01000171">
    <property type="protein sequence ID" value="CUR34029.1"/>
    <property type="molecule type" value="Genomic_DNA"/>
</dbReference>
<accession>A0A1J1LN77</accession>
<keyword evidence="5" id="KW-0809">Transit peptide</keyword>
<dbReference type="GO" id="GO:0070221">
    <property type="term" value="P:sulfide oxidation, using sulfide:quinone oxidoreductase"/>
    <property type="evidence" value="ECO:0007669"/>
    <property type="project" value="TreeGrafter"/>
</dbReference>
<evidence type="ECO:0000313" key="8">
    <source>
        <dbReference type="EMBL" id="CUR34029.1"/>
    </source>
</evidence>
<dbReference type="GO" id="GO:0070224">
    <property type="term" value="F:sulfide:quinone oxidoreductase activity"/>
    <property type="evidence" value="ECO:0007669"/>
    <property type="project" value="TreeGrafter"/>
</dbReference>
<evidence type="ECO:0000256" key="4">
    <source>
        <dbReference type="ARBA" id="ARBA00022827"/>
    </source>
</evidence>
<dbReference type="Pfam" id="PF07992">
    <property type="entry name" value="Pyr_redox_2"/>
    <property type="match status" value="1"/>
</dbReference>
<keyword evidence="3" id="KW-0874">Quinone</keyword>
<protein>
    <submittedName>
        <fullName evidence="8">Sulfide:quinone oxidoreductase, mitochondrial</fullName>
        <ecNumber evidence="8">1.-.-.-</ecNumber>
    </submittedName>
</protein>
<dbReference type="STRING" id="671072.PL9214640036"/>
<dbReference type="Gene3D" id="3.50.50.60">
    <property type="entry name" value="FAD/NAD(P)-binding domain"/>
    <property type="match status" value="2"/>
</dbReference>
<keyword evidence="2" id="KW-0285">Flavoprotein</keyword>